<reference evidence="4" key="1">
    <citation type="submission" date="2018-06" db="EMBL/GenBank/DDBJ databases">
        <authorList>
            <person name="Khan S.A."/>
        </authorList>
    </citation>
    <scope>NUCLEOTIDE SEQUENCE [LARGE SCALE GENOMIC DNA]</scope>
    <source>
        <strain evidence="4">DB-1506</strain>
    </source>
</reference>
<dbReference type="Gene3D" id="3.40.1350.10">
    <property type="match status" value="1"/>
</dbReference>
<dbReference type="Proteomes" id="UP000249065">
    <property type="component" value="Unassembled WGS sequence"/>
</dbReference>
<dbReference type="SUPFAM" id="SSF52980">
    <property type="entry name" value="Restriction endonuclease-like"/>
    <property type="match status" value="1"/>
</dbReference>
<sequence>MKPVPEPRRQRRGARADLAGREAERAAAAALAAEGWAVLGQRIRTPAGELDLVAEREGLLAFVEVKARPSLAEAAFALGPRQRARLAGAAECWLAGHPGHGAAGIRFDVLLVAADGTVRRIADAFRLGDA</sequence>
<protein>
    <recommendedName>
        <fullName evidence="2">UPF0102 protein DOO78_21940</fullName>
    </recommendedName>
</protein>
<dbReference type="AlphaFoldDB" id="A0A327M264"/>
<dbReference type="GO" id="GO:0003676">
    <property type="term" value="F:nucleic acid binding"/>
    <property type="evidence" value="ECO:0007669"/>
    <property type="project" value="InterPro"/>
</dbReference>
<dbReference type="EMBL" id="QLIX01000024">
    <property type="protein sequence ID" value="RAI56272.1"/>
    <property type="molecule type" value="Genomic_DNA"/>
</dbReference>
<dbReference type="InterPro" id="IPR003509">
    <property type="entry name" value="UPF0102_YraN-like"/>
</dbReference>
<comment type="caution">
    <text evidence="3">The sequence shown here is derived from an EMBL/GenBank/DDBJ whole genome shotgun (WGS) entry which is preliminary data.</text>
</comment>
<dbReference type="OrthoDB" id="9812968at2"/>
<dbReference type="Pfam" id="PF02021">
    <property type="entry name" value="UPF0102"/>
    <property type="match status" value="1"/>
</dbReference>
<dbReference type="HAMAP" id="MF_00048">
    <property type="entry name" value="UPF0102"/>
    <property type="match status" value="1"/>
</dbReference>
<name>A0A327M264_9PROT</name>
<dbReference type="InterPro" id="IPR011856">
    <property type="entry name" value="tRNA_endonuc-like_dom_sf"/>
</dbReference>
<dbReference type="PANTHER" id="PTHR34039:SF1">
    <property type="entry name" value="UPF0102 PROTEIN YRAN"/>
    <property type="match status" value="1"/>
</dbReference>
<keyword evidence="4" id="KW-1185">Reference proteome</keyword>
<proteinExistence type="inferred from homology"/>
<comment type="similarity">
    <text evidence="1 2">Belongs to the UPF0102 family.</text>
</comment>
<dbReference type="InterPro" id="IPR011335">
    <property type="entry name" value="Restrct_endonuc-II-like"/>
</dbReference>
<evidence type="ECO:0000313" key="3">
    <source>
        <dbReference type="EMBL" id="RAI56272.1"/>
    </source>
</evidence>
<organism evidence="3 4">
    <name type="scientific">Roseicella frigidaeris</name>
    <dbReference type="NCBI Taxonomy" id="2230885"/>
    <lineage>
        <taxon>Bacteria</taxon>
        <taxon>Pseudomonadati</taxon>
        <taxon>Pseudomonadota</taxon>
        <taxon>Alphaproteobacteria</taxon>
        <taxon>Acetobacterales</taxon>
        <taxon>Roseomonadaceae</taxon>
        <taxon>Roseicella</taxon>
    </lineage>
</organism>
<evidence type="ECO:0000256" key="1">
    <source>
        <dbReference type="ARBA" id="ARBA00006738"/>
    </source>
</evidence>
<evidence type="ECO:0000313" key="4">
    <source>
        <dbReference type="Proteomes" id="UP000249065"/>
    </source>
</evidence>
<dbReference type="PANTHER" id="PTHR34039">
    <property type="entry name" value="UPF0102 PROTEIN YRAN"/>
    <property type="match status" value="1"/>
</dbReference>
<gene>
    <name evidence="3" type="ORF">DOO78_21940</name>
</gene>
<evidence type="ECO:0000256" key="2">
    <source>
        <dbReference type="HAMAP-Rule" id="MF_00048"/>
    </source>
</evidence>
<accession>A0A327M264</accession>